<keyword evidence="2" id="KW-1185">Reference proteome</keyword>
<gene>
    <name evidence="1" type="ORF">DL764_010772</name>
</gene>
<protein>
    <submittedName>
        <fullName evidence="1">Uncharacterized protein</fullName>
    </submittedName>
</protein>
<dbReference type="OrthoDB" id="10641106at2759"/>
<proteinExistence type="predicted"/>
<comment type="caution">
    <text evidence="1">The sequence shown here is derived from an EMBL/GenBank/DDBJ whole genome shotgun (WGS) entry which is preliminary data.</text>
</comment>
<dbReference type="Proteomes" id="UP000293360">
    <property type="component" value="Unassembled WGS sequence"/>
</dbReference>
<evidence type="ECO:0000313" key="2">
    <source>
        <dbReference type="Proteomes" id="UP000293360"/>
    </source>
</evidence>
<dbReference type="EMBL" id="QJNU01001582">
    <property type="protein sequence ID" value="RYO74619.1"/>
    <property type="molecule type" value="Genomic_DNA"/>
</dbReference>
<organism evidence="1 2">
    <name type="scientific">Monosporascus ibericus</name>
    <dbReference type="NCBI Taxonomy" id="155417"/>
    <lineage>
        <taxon>Eukaryota</taxon>
        <taxon>Fungi</taxon>
        <taxon>Dikarya</taxon>
        <taxon>Ascomycota</taxon>
        <taxon>Pezizomycotina</taxon>
        <taxon>Sordariomycetes</taxon>
        <taxon>Xylariomycetidae</taxon>
        <taxon>Xylariales</taxon>
        <taxon>Xylariales incertae sedis</taxon>
        <taxon>Monosporascus</taxon>
    </lineage>
</organism>
<evidence type="ECO:0000313" key="1">
    <source>
        <dbReference type="EMBL" id="RYO74619.1"/>
    </source>
</evidence>
<dbReference type="AlphaFoldDB" id="A0A4Q4SS35"/>
<sequence length="162" mass="17803">MPSPLFGDGPTMLVNIIEAAIESLQIMKSPLSTAEIMSRATLSAEGYRRSNSDTARPFLKILGFDIYEESVLGVIATRGAIQRIWNPGLGFESRVNLVARLAYDAASPYHHGKRNLSSICQINQDCIDLLVCAQSGTFDLFPGSIERFLPAGEYSDVGTYYY</sequence>
<accession>A0A4Q4SS35</accession>
<reference evidence="1 2" key="1">
    <citation type="submission" date="2018-06" db="EMBL/GenBank/DDBJ databases">
        <title>Complete Genomes of Monosporascus.</title>
        <authorList>
            <person name="Robinson A.J."/>
            <person name="Natvig D.O."/>
        </authorList>
    </citation>
    <scope>NUCLEOTIDE SEQUENCE [LARGE SCALE GENOMIC DNA]</scope>
    <source>
        <strain evidence="1 2">CBS 110550</strain>
    </source>
</reference>
<name>A0A4Q4SS35_9PEZI</name>